<dbReference type="GeneTree" id="ENSGT00940000156261"/>
<proteinExistence type="predicted"/>
<sequence>MGSRIKQNPETTFEVYVEVAYPRTGGTLSGSSTDFDQVLFSLLCGQPHS</sequence>
<name>D6RHL0_MOUSE</name>
<reference evidence="1 3" key="1">
    <citation type="journal article" date="2009" name="PLoS Biol.">
        <title>Lineage-specific biology revealed by a finished genome assembly of the mouse.</title>
        <authorList>
            <consortium name="Mouse Genome Sequencing Consortium"/>
            <person name="Church D.M."/>
            <person name="Goodstadt L."/>
            <person name="Hillier L.W."/>
            <person name="Zody M.C."/>
            <person name="Goldstein S."/>
            <person name="She X."/>
            <person name="Bult C.J."/>
            <person name="Agarwala R."/>
            <person name="Cherry J.L."/>
            <person name="DiCuccio M."/>
            <person name="Hlavina W."/>
            <person name="Kapustin Y."/>
            <person name="Meric P."/>
            <person name="Maglott D."/>
            <person name="Birtle Z."/>
            <person name="Marques A.C."/>
            <person name="Graves T."/>
            <person name="Zhou S."/>
            <person name="Teague B."/>
            <person name="Potamousis K."/>
            <person name="Churas C."/>
            <person name="Place M."/>
            <person name="Herschleb J."/>
            <person name="Runnheim R."/>
            <person name="Forrest D."/>
            <person name="Amos-Landgraf J."/>
            <person name="Schwartz D.C."/>
            <person name="Cheng Z."/>
            <person name="Lindblad-Toh K."/>
            <person name="Eichler E.E."/>
            <person name="Ponting C.P."/>
        </authorList>
    </citation>
    <scope>NUCLEOTIDE SEQUENCE [LARGE SCALE GENOMIC DNA]</scope>
    <source>
        <strain evidence="1 3">C57BL/6J</strain>
    </source>
</reference>
<evidence type="ECO:0000313" key="2">
    <source>
        <dbReference type="MGI" id="MGI:2442794"/>
    </source>
</evidence>
<gene>
    <name evidence="1 2" type="primary">Dennd1a</name>
</gene>
<dbReference type="VEuPathDB" id="HostDB:ENSMUSG00000035392"/>
<protein>
    <submittedName>
        <fullName evidence="1">DENN domain containing 1A</fullName>
    </submittedName>
</protein>
<reference evidence="1 3" key="2">
    <citation type="journal article" date="2011" name="PLoS Biol.">
        <title>Modernizing reference genome assemblies.</title>
        <authorList>
            <person name="Church D.M."/>
            <person name="Schneider V.A."/>
            <person name="Graves T."/>
            <person name="Auger K."/>
            <person name="Cunningham F."/>
            <person name="Bouk N."/>
            <person name="Chen H.C."/>
            <person name="Agarwala R."/>
            <person name="McLaren W.M."/>
            <person name="Ritchie G.R."/>
            <person name="Albracht D."/>
            <person name="Kremitzki M."/>
            <person name="Rock S."/>
            <person name="Kotkiewicz H."/>
            <person name="Kremitzki C."/>
            <person name="Wollam A."/>
            <person name="Trani L."/>
            <person name="Fulton L."/>
            <person name="Fulton R."/>
            <person name="Matthews L."/>
            <person name="Whitehead S."/>
            <person name="Chow W."/>
            <person name="Torrance J."/>
            <person name="Dunn M."/>
            <person name="Harden G."/>
            <person name="Threadgold G."/>
            <person name="Wood J."/>
            <person name="Collins J."/>
            <person name="Heath P."/>
            <person name="Griffiths G."/>
            <person name="Pelan S."/>
            <person name="Grafham D."/>
            <person name="Eichler E.E."/>
            <person name="Weinstock G."/>
            <person name="Mardis E.R."/>
            <person name="Wilson R.K."/>
            <person name="Howe K."/>
            <person name="Flicek P."/>
            <person name="Hubbard T."/>
        </authorList>
    </citation>
    <scope>NUCLEOTIDE SEQUENCE [LARGE SCALE GENOMIC DNA]</scope>
    <source>
        <strain evidence="1 3">C57BL/6J</strain>
    </source>
</reference>
<evidence type="ECO:0000313" key="1">
    <source>
        <dbReference type="Ensembl" id="ENSMUSP00000120998.2"/>
    </source>
</evidence>
<keyword evidence="3" id="KW-1185">Reference proteome</keyword>
<dbReference type="AlphaFoldDB" id="D6RHL0"/>
<dbReference type="AGR" id="MGI:2442794"/>
<accession>D6RHL0</accession>
<dbReference type="Bgee" id="ENSMUSG00000035392">
    <property type="expression patterns" value="Expressed in retinal neural layer and 225 other cell types or tissues"/>
</dbReference>
<evidence type="ECO:0000313" key="3">
    <source>
        <dbReference type="Proteomes" id="UP000000589"/>
    </source>
</evidence>
<dbReference type="ExpressionAtlas" id="D6RHL0">
    <property type="expression patterns" value="baseline and differential"/>
</dbReference>
<reference evidence="1" key="3">
    <citation type="submission" date="2025-08" db="UniProtKB">
        <authorList>
            <consortium name="Ensembl"/>
        </authorList>
    </citation>
    <scope>IDENTIFICATION</scope>
    <source>
        <strain evidence="1">C57BL/6J</strain>
    </source>
</reference>
<dbReference type="MGI" id="MGI:2442794">
    <property type="gene designation" value="Dennd1a"/>
</dbReference>
<dbReference type="Ensembl" id="ENSMUST00000140552.8">
    <property type="protein sequence ID" value="ENSMUSP00000120998.2"/>
    <property type="gene ID" value="ENSMUSG00000035392.18"/>
</dbReference>
<dbReference type="HOGENOM" id="CLU_3142646_0_0_1"/>
<dbReference type="Antibodypedia" id="16262">
    <property type="antibodies" value="146 antibodies from 23 providers"/>
</dbReference>
<reference evidence="1" key="4">
    <citation type="submission" date="2025-09" db="UniProtKB">
        <authorList>
            <consortium name="Ensembl"/>
        </authorList>
    </citation>
    <scope>IDENTIFICATION</scope>
    <source>
        <strain evidence="1">C57BL/6J</strain>
    </source>
</reference>
<organism evidence="1 3">
    <name type="scientific">Mus musculus</name>
    <name type="common">Mouse</name>
    <dbReference type="NCBI Taxonomy" id="10090"/>
    <lineage>
        <taxon>Eukaryota</taxon>
        <taxon>Metazoa</taxon>
        <taxon>Chordata</taxon>
        <taxon>Craniata</taxon>
        <taxon>Vertebrata</taxon>
        <taxon>Euteleostomi</taxon>
        <taxon>Mammalia</taxon>
        <taxon>Eutheria</taxon>
        <taxon>Euarchontoglires</taxon>
        <taxon>Glires</taxon>
        <taxon>Rodentia</taxon>
        <taxon>Myomorpha</taxon>
        <taxon>Muroidea</taxon>
        <taxon>Muridae</taxon>
        <taxon>Murinae</taxon>
        <taxon>Mus</taxon>
        <taxon>Mus</taxon>
    </lineage>
</organism>
<dbReference type="Proteomes" id="UP000000589">
    <property type="component" value="Chromosome 2"/>
</dbReference>